<dbReference type="InterPro" id="IPR001611">
    <property type="entry name" value="Leu-rich_rpt"/>
</dbReference>
<gene>
    <name evidence="6" type="primary">Aste57867_12315</name>
    <name evidence="5" type="ORF">As57867_012269</name>
    <name evidence="6" type="ORF">ASTE57867_12315</name>
</gene>
<feature type="chain" id="PRO_5036116222" evidence="4">
    <location>
        <begin position="22"/>
        <end position="394"/>
    </location>
</feature>
<accession>A0A485KV68</accession>
<organism evidence="6 7">
    <name type="scientific">Aphanomyces stellatus</name>
    <dbReference type="NCBI Taxonomy" id="120398"/>
    <lineage>
        <taxon>Eukaryota</taxon>
        <taxon>Sar</taxon>
        <taxon>Stramenopiles</taxon>
        <taxon>Oomycota</taxon>
        <taxon>Saprolegniomycetes</taxon>
        <taxon>Saprolegniales</taxon>
        <taxon>Verrucalvaceae</taxon>
        <taxon>Aphanomyces</taxon>
    </lineage>
</organism>
<keyword evidence="3" id="KW-1133">Transmembrane helix</keyword>
<dbReference type="InterPro" id="IPR032675">
    <property type="entry name" value="LRR_dom_sf"/>
</dbReference>
<dbReference type="PROSITE" id="PS51257">
    <property type="entry name" value="PROKAR_LIPOPROTEIN"/>
    <property type="match status" value="1"/>
</dbReference>
<dbReference type="SUPFAM" id="SSF52058">
    <property type="entry name" value="L domain-like"/>
    <property type="match status" value="1"/>
</dbReference>
<dbReference type="PANTHER" id="PTHR45617">
    <property type="entry name" value="LEUCINE RICH REPEAT FAMILY PROTEIN"/>
    <property type="match status" value="1"/>
</dbReference>
<keyword evidence="2" id="KW-0677">Repeat</keyword>
<evidence type="ECO:0000313" key="6">
    <source>
        <dbReference type="EMBL" id="VFT89167.1"/>
    </source>
</evidence>
<keyword evidence="3" id="KW-0812">Transmembrane</keyword>
<sequence>MAKRLCTAGVLLASCLHVASAYGDIRFLQEATFCPFDDHWYPAGSGILLADRSRCLEPGASLSKVVMCTINPKTCQPQWFSDIVDTNTTVEFGHVTAGINGIGNLSDIPTMTMLRVENCAPNFTLRDFIPPPRLQNLSLINCTLNATEFYRVPWPASLSILTLNSNKLNRIDVPLSIIELRLGNNNLRQFRNFQAELEVLDLSGNNLTNLTDLNLPRLREINLDNNPNLATIANVNFTKRLAYFSAKRTPIRQFVVFDETFLSLVELYKQNASSPRLGCLFIDYTNATNQTILACNQSHGNMTSLLSSMPLSVCRREEVKPPLALPETNLPTAGQPVVQGVAENSSAWPLGQITLVSALAIVAIIATLVFLRWRYVSKKAGKTAIVKDEYEYSI</sequence>
<dbReference type="PANTHER" id="PTHR45617:SF169">
    <property type="entry name" value="LRRCT DOMAIN-CONTAINING PROTEIN"/>
    <property type="match status" value="1"/>
</dbReference>
<reference evidence="6 7" key="1">
    <citation type="submission" date="2019-03" db="EMBL/GenBank/DDBJ databases">
        <authorList>
            <person name="Gaulin E."/>
            <person name="Dumas B."/>
        </authorList>
    </citation>
    <scope>NUCLEOTIDE SEQUENCE [LARGE SCALE GENOMIC DNA]</scope>
    <source>
        <strain evidence="6">CBS 568.67</strain>
    </source>
</reference>
<keyword evidence="1" id="KW-0433">Leucine-rich repeat</keyword>
<evidence type="ECO:0000256" key="2">
    <source>
        <dbReference type="ARBA" id="ARBA00022737"/>
    </source>
</evidence>
<evidence type="ECO:0000256" key="3">
    <source>
        <dbReference type="SAM" id="Phobius"/>
    </source>
</evidence>
<keyword evidence="3" id="KW-0472">Membrane</keyword>
<dbReference type="Gene3D" id="3.80.10.10">
    <property type="entry name" value="Ribonuclease Inhibitor"/>
    <property type="match status" value="1"/>
</dbReference>
<reference evidence="5" key="2">
    <citation type="submission" date="2019-06" db="EMBL/GenBank/DDBJ databases">
        <title>Genomics analysis of Aphanomyces spp. identifies a new class of oomycete effector associated with host adaptation.</title>
        <authorList>
            <person name="Gaulin E."/>
        </authorList>
    </citation>
    <scope>NUCLEOTIDE SEQUENCE</scope>
    <source>
        <strain evidence="5">CBS 578.67</strain>
    </source>
</reference>
<proteinExistence type="predicted"/>
<keyword evidence="7" id="KW-1185">Reference proteome</keyword>
<dbReference type="EMBL" id="VJMH01005351">
    <property type="protein sequence ID" value="KAF0696968.1"/>
    <property type="molecule type" value="Genomic_DNA"/>
</dbReference>
<protein>
    <submittedName>
        <fullName evidence="6">Aste57867_12315 protein</fullName>
    </submittedName>
</protein>
<evidence type="ECO:0000313" key="5">
    <source>
        <dbReference type="EMBL" id="KAF0696968.1"/>
    </source>
</evidence>
<evidence type="ECO:0000256" key="4">
    <source>
        <dbReference type="SAM" id="SignalP"/>
    </source>
</evidence>
<evidence type="ECO:0000256" key="1">
    <source>
        <dbReference type="ARBA" id="ARBA00022614"/>
    </source>
</evidence>
<dbReference type="Proteomes" id="UP000332933">
    <property type="component" value="Unassembled WGS sequence"/>
</dbReference>
<dbReference type="PROSITE" id="PS51450">
    <property type="entry name" value="LRR"/>
    <property type="match status" value="1"/>
</dbReference>
<dbReference type="AlphaFoldDB" id="A0A485KV68"/>
<keyword evidence="4" id="KW-0732">Signal</keyword>
<feature type="signal peptide" evidence="4">
    <location>
        <begin position="1"/>
        <end position="21"/>
    </location>
</feature>
<feature type="transmembrane region" description="Helical" evidence="3">
    <location>
        <begin position="353"/>
        <end position="373"/>
    </location>
</feature>
<evidence type="ECO:0000313" key="7">
    <source>
        <dbReference type="Proteomes" id="UP000332933"/>
    </source>
</evidence>
<dbReference type="EMBL" id="CAADRA010005372">
    <property type="protein sequence ID" value="VFT89167.1"/>
    <property type="molecule type" value="Genomic_DNA"/>
</dbReference>
<name>A0A485KV68_9STRA</name>